<dbReference type="InterPro" id="IPR012349">
    <property type="entry name" value="Split_barrel_FMN-bd"/>
</dbReference>
<dbReference type="AlphaFoldDB" id="A0A1H1NP19"/>
<dbReference type="EMBL" id="LT629776">
    <property type="protein sequence ID" value="SDS00756.1"/>
    <property type="molecule type" value="Genomic_DNA"/>
</dbReference>
<evidence type="ECO:0000313" key="4">
    <source>
        <dbReference type="Proteomes" id="UP000185663"/>
    </source>
</evidence>
<evidence type="ECO:0000313" key="3">
    <source>
        <dbReference type="EMBL" id="SDS00756.1"/>
    </source>
</evidence>
<sequence>MTSQNTDLRDESFLALTTFRRSGEGVATPVWAARDPQVDGALVVVTDLHSGKVKRLRNNPTITLQPCDARGNVRGETVTGTAVVLDGTTPADEATRKAAHAALRKKYGWQARALDLASKFRRKQERTYLRLTLDDGQDATA</sequence>
<evidence type="ECO:0000256" key="1">
    <source>
        <dbReference type="ARBA" id="ARBA00023002"/>
    </source>
</evidence>
<dbReference type="Proteomes" id="UP000185663">
    <property type="component" value="Chromosome I"/>
</dbReference>
<keyword evidence="1" id="KW-0560">Oxidoreductase</keyword>
<dbReference type="NCBIfam" id="TIGR03666">
    <property type="entry name" value="Rv2061_F420"/>
    <property type="match status" value="1"/>
</dbReference>
<dbReference type="GO" id="GO:0005829">
    <property type="term" value="C:cytosol"/>
    <property type="evidence" value="ECO:0007669"/>
    <property type="project" value="TreeGrafter"/>
</dbReference>
<dbReference type="Pfam" id="PF01243">
    <property type="entry name" value="PNPOx_N"/>
    <property type="match status" value="1"/>
</dbReference>
<dbReference type="InterPro" id="IPR019965">
    <property type="entry name" value="PPOX_F420-dep_Rv2061_put"/>
</dbReference>
<dbReference type="RefSeq" id="WP_083371515.1">
    <property type="nucleotide sequence ID" value="NZ_LT629776.1"/>
</dbReference>
<keyword evidence="4" id="KW-1185">Reference proteome</keyword>
<dbReference type="GO" id="GO:0070967">
    <property type="term" value="F:coenzyme F420 binding"/>
    <property type="evidence" value="ECO:0007669"/>
    <property type="project" value="TreeGrafter"/>
</dbReference>
<dbReference type="GO" id="GO:0016627">
    <property type="term" value="F:oxidoreductase activity, acting on the CH-CH group of donors"/>
    <property type="evidence" value="ECO:0007669"/>
    <property type="project" value="TreeGrafter"/>
</dbReference>
<name>A0A1H1NP19_9CELL</name>
<dbReference type="SUPFAM" id="SSF50475">
    <property type="entry name" value="FMN-binding split barrel"/>
    <property type="match status" value="1"/>
</dbReference>
<feature type="domain" description="Pyridoxamine 5'-phosphate oxidase N-terminal" evidence="2">
    <location>
        <begin position="8"/>
        <end position="134"/>
    </location>
</feature>
<dbReference type="InterPro" id="IPR052019">
    <property type="entry name" value="F420H2_bilvrd_red/Heme_oxyg"/>
</dbReference>
<dbReference type="PANTHER" id="PTHR35176">
    <property type="entry name" value="HEME OXYGENASE HI_0854-RELATED"/>
    <property type="match status" value="1"/>
</dbReference>
<reference evidence="3 4" key="1">
    <citation type="submission" date="2016-10" db="EMBL/GenBank/DDBJ databases">
        <authorList>
            <person name="de Groot N.N."/>
        </authorList>
    </citation>
    <scope>NUCLEOTIDE SEQUENCE [LARGE SCALE GENOMIC DNA]</scope>
    <source>
        <strain evidence="3 4">DSM 22126</strain>
    </source>
</reference>
<organism evidence="3 4">
    <name type="scientific">Paraoerskovia marina</name>
    <dbReference type="NCBI Taxonomy" id="545619"/>
    <lineage>
        <taxon>Bacteria</taxon>
        <taxon>Bacillati</taxon>
        <taxon>Actinomycetota</taxon>
        <taxon>Actinomycetes</taxon>
        <taxon>Micrococcales</taxon>
        <taxon>Cellulomonadaceae</taxon>
        <taxon>Paraoerskovia</taxon>
    </lineage>
</organism>
<proteinExistence type="predicted"/>
<dbReference type="Gene3D" id="2.30.110.10">
    <property type="entry name" value="Electron Transport, Fmn-binding Protein, Chain A"/>
    <property type="match status" value="1"/>
</dbReference>
<dbReference type="PANTHER" id="PTHR35176:SF11">
    <property type="entry name" value="PYRIDOXAMINE 5'-PHOSPHATE OXIDASE FAMILY PROTEIN"/>
    <property type="match status" value="1"/>
</dbReference>
<protein>
    <recommendedName>
        <fullName evidence="2">Pyridoxamine 5'-phosphate oxidase N-terminal domain-containing protein</fullName>
    </recommendedName>
</protein>
<dbReference type="OrthoDB" id="5738083at2"/>
<dbReference type="STRING" id="545619.SAMN04489860_0585"/>
<gene>
    <name evidence="3" type="ORF">SAMN04489860_0585</name>
</gene>
<dbReference type="eggNOG" id="COG3467">
    <property type="taxonomic scope" value="Bacteria"/>
</dbReference>
<accession>A0A1H1NP19</accession>
<evidence type="ECO:0000259" key="2">
    <source>
        <dbReference type="Pfam" id="PF01243"/>
    </source>
</evidence>
<dbReference type="InterPro" id="IPR011576">
    <property type="entry name" value="Pyridox_Oxase_N"/>
</dbReference>